<evidence type="ECO:0000313" key="3">
    <source>
        <dbReference type="Proteomes" id="UP000268329"/>
    </source>
</evidence>
<dbReference type="KEGG" id="sdd:D9753_35230"/>
<dbReference type="AlphaFoldDB" id="A0A3G2JNX3"/>
<protein>
    <submittedName>
        <fullName evidence="2">Uncharacterized protein</fullName>
    </submittedName>
</protein>
<evidence type="ECO:0000256" key="1">
    <source>
        <dbReference type="SAM" id="MobiDB-lite"/>
    </source>
</evidence>
<dbReference type="EMBL" id="CP033073">
    <property type="protein sequence ID" value="AYN43261.1"/>
    <property type="molecule type" value="Genomic_DNA"/>
</dbReference>
<keyword evidence="3" id="KW-1185">Reference proteome</keyword>
<dbReference type="OrthoDB" id="4220183at2"/>
<sequence>MVPGGRAFQPIWWLQVRGLPAGPSAEMGHRDLKSNLRPIQCLPHHTAPLQDRDLTRTRRWIADEEHRQAEWRQGERHRPPPPDWLARSPALSSNGSAGPQSHSLD</sequence>
<feature type="compositionally biased region" description="Basic and acidic residues" evidence="1">
    <location>
        <begin position="65"/>
        <end position="80"/>
    </location>
</feature>
<feature type="region of interest" description="Disordered" evidence="1">
    <location>
        <begin position="65"/>
        <end position="105"/>
    </location>
</feature>
<proteinExistence type="predicted"/>
<dbReference type="Proteomes" id="UP000268329">
    <property type="component" value="Chromosome"/>
</dbReference>
<evidence type="ECO:0000313" key="2">
    <source>
        <dbReference type="EMBL" id="AYN43261.1"/>
    </source>
</evidence>
<organism evidence="2 3">
    <name type="scientific">Streptomyces dangxiongensis</name>
    <dbReference type="NCBI Taxonomy" id="1442032"/>
    <lineage>
        <taxon>Bacteria</taxon>
        <taxon>Bacillati</taxon>
        <taxon>Actinomycetota</taxon>
        <taxon>Actinomycetes</taxon>
        <taxon>Kitasatosporales</taxon>
        <taxon>Streptomycetaceae</taxon>
        <taxon>Streptomyces</taxon>
    </lineage>
</organism>
<reference evidence="2 3" key="1">
    <citation type="submission" date="2018-10" db="EMBL/GenBank/DDBJ databases">
        <title>The genome of Streptomyces dangxiongensis Z022.</title>
        <authorList>
            <person name="Zhang B."/>
        </authorList>
    </citation>
    <scope>NUCLEOTIDE SEQUENCE [LARGE SCALE GENOMIC DNA]</scope>
    <source>
        <strain evidence="2 3">Z022</strain>
    </source>
</reference>
<name>A0A3G2JNX3_9ACTN</name>
<accession>A0A3G2JNX3</accession>
<gene>
    <name evidence="2" type="ORF">D9753_35230</name>
</gene>
<feature type="compositionally biased region" description="Polar residues" evidence="1">
    <location>
        <begin position="90"/>
        <end position="105"/>
    </location>
</feature>